<dbReference type="EMBL" id="CM023481">
    <property type="protein sequence ID" value="KAH6947549.1"/>
    <property type="molecule type" value="Genomic_DNA"/>
</dbReference>
<evidence type="ECO:0000313" key="2">
    <source>
        <dbReference type="Proteomes" id="UP000821845"/>
    </source>
</evidence>
<protein>
    <submittedName>
        <fullName evidence="1">Uncharacterized protein</fullName>
    </submittedName>
</protein>
<proteinExistence type="predicted"/>
<organism evidence="1 2">
    <name type="scientific">Hyalomma asiaticum</name>
    <name type="common">Tick</name>
    <dbReference type="NCBI Taxonomy" id="266040"/>
    <lineage>
        <taxon>Eukaryota</taxon>
        <taxon>Metazoa</taxon>
        <taxon>Ecdysozoa</taxon>
        <taxon>Arthropoda</taxon>
        <taxon>Chelicerata</taxon>
        <taxon>Arachnida</taxon>
        <taxon>Acari</taxon>
        <taxon>Parasitiformes</taxon>
        <taxon>Ixodida</taxon>
        <taxon>Ixodoidea</taxon>
        <taxon>Ixodidae</taxon>
        <taxon>Hyalomminae</taxon>
        <taxon>Hyalomma</taxon>
    </lineage>
</organism>
<gene>
    <name evidence="1" type="ORF">HPB50_019737</name>
</gene>
<dbReference type="Proteomes" id="UP000821845">
    <property type="component" value="Chromosome 1"/>
</dbReference>
<evidence type="ECO:0000313" key="1">
    <source>
        <dbReference type="EMBL" id="KAH6947549.1"/>
    </source>
</evidence>
<keyword evidence="2" id="KW-1185">Reference proteome</keyword>
<name>A0ACB7TN27_HYAAI</name>
<accession>A0ACB7TN27</accession>
<sequence length="108" mass="11405">MDVELHARPPDAALPAAVASRKRNGTDSYTDSDDTINHYVSSEDSGNDCFELLRSRKSSPIQSSNRVRPPVAKGEKRPSRDKDSFVFALALAAEIGGGGGSAVGLSSD</sequence>
<comment type="caution">
    <text evidence="1">The sequence shown here is derived from an EMBL/GenBank/DDBJ whole genome shotgun (WGS) entry which is preliminary data.</text>
</comment>
<reference evidence="1" key="1">
    <citation type="submission" date="2020-05" db="EMBL/GenBank/DDBJ databases">
        <title>Large-scale comparative analyses of tick genomes elucidate their genetic diversity and vector capacities.</title>
        <authorList>
            <person name="Jia N."/>
            <person name="Wang J."/>
            <person name="Shi W."/>
            <person name="Du L."/>
            <person name="Sun Y."/>
            <person name="Zhan W."/>
            <person name="Jiang J."/>
            <person name="Wang Q."/>
            <person name="Zhang B."/>
            <person name="Ji P."/>
            <person name="Sakyi L.B."/>
            <person name="Cui X."/>
            <person name="Yuan T."/>
            <person name="Jiang B."/>
            <person name="Yang W."/>
            <person name="Lam T.T.-Y."/>
            <person name="Chang Q."/>
            <person name="Ding S."/>
            <person name="Wang X."/>
            <person name="Zhu J."/>
            <person name="Ruan X."/>
            <person name="Zhao L."/>
            <person name="Wei J."/>
            <person name="Que T."/>
            <person name="Du C."/>
            <person name="Cheng J."/>
            <person name="Dai P."/>
            <person name="Han X."/>
            <person name="Huang E."/>
            <person name="Gao Y."/>
            <person name="Liu J."/>
            <person name="Shao H."/>
            <person name="Ye R."/>
            <person name="Li L."/>
            <person name="Wei W."/>
            <person name="Wang X."/>
            <person name="Wang C."/>
            <person name="Yang T."/>
            <person name="Huo Q."/>
            <person name="Li W."/>
            <person name="Guo W."/>
            <person name="Chen H."/>
            <person name="Zhou L."/>
            <person name="Ni X."/>
            <person name="Tian J."/>
            <person name="Zhou Y."/>
            <person name="Sheng Y."/>
            <person name="Liu T."/>
            <person name="Pan Y."/>
            <person name="Xia L."/>
            <person name="Li J."/>
            <person name="Zhao F."/>
            <person name="Cao W."/>
        </authorList>
    </citation>
    <scope>NUCLEOTIDE SEQUENCE</scope>
    <source>
        <strain evidence="1">Hyas-2018</strain>
    </source>
</reference>